<dbReference type="PANTHER" id="PTHR40114:SF1">
    <property type="entry name" value="SLR0698 PROTEIN"/>
    <property type="match status" value="1"/>
</dbReference>
<proteinExistence type="predicted"/>
<evidence type="ECO:0000313" key="3">
    <source>
        <dbReference type="EMBL" id="SEA61038.1"/>
    </source>
</evidence>
<accession>A0A1H4CL39</accession>
<organism evidence="3 4">
    <name type="scientific">Psychroflexus halocasei</name>
    <dbReference type="NCBI Taxonomy" id="908615"/>
    <lineage>
        <taxon>Bacteria</taxon>
        <taxon>Pseudomonadati</taxon>
        <taxon>Bacteroidota</taxon>
        <taxon>Flavobacteriia</taxon>
        <taxon>Flavobacteriales</taxon>
        <taxon>Flavobacteriaceae</taxon>
        <taxon>Psychroflexus</taxon>
    </lineage>
</organism>
<dbReference type="InterPro" id="IPR023577">
    <property type="entry name" value="CYTH_domain"/>
</dbReference>
<dbReference type="Gene3D" id="2.40.320.10">
    <property type="entry name" value="Hypothetical Protein Pfu-838710-001"/>
    <property type="match status" value="1"/>
</dbReference>
<dbReference type="AlphaFoldDB" id="A0A1H4CL39"/>
<dbReference type="PROSITE" id="PS51707">
    <property type="entry name" value="CYTH"/>
    <property type="match status" value="1"/>
</dbReference>
<feature type="domain" description="CYTH" evidence="2">
    <location>
        <begin position="2"/>
        <end position="150"/>
    </location>
</feature>
<gene>
    <name evidence="3" type="ORF">SAMN05421540_10857</name>
</gene>
<dbReference type="SMART" id="SM01118">
    <property type="entry name" value="CYTH"/>
    <property type="match status" value="1"/>
</dbReference>
<dbReference type="InterPro" id="IPR033469">
    <property type="entry name" value="CYTH-like_dom_sf"/>
</dbReference>
<dbReference type="EMBL" id="FNQF01000008">
    <property type="protein sequence ID" value="SEA61038.1"/>
    <property type="molecule type" value="Genomic_DNA"/>
</dbReference>
<evidence type="ECO:0000259" key="2">
    <source>
        <dbReference type="PROSITE" id="PS51707"/>
    </source>
</evidence>
<sequence>MAQEIERKFLVKNKSFIELSSHHESFKQAYLNSNPERCVRIRITDSKSFITIKGKSTDDGLSRFEWEKEIPTDEAEQLMLLCEDFSIEKKRYDVKNGKHTVEVDVFEGANKGLILAEIELSSVDETYEKPDWLGEEVTGQKQYYNAALSNFPFSQWS</sequence>
<dbReference type="PIRSF" id="PIRSF016487">
    <property type="entry name" value="CYTH_UCP016487"/>
    <property type="match status" value="1"/>
</dbReference>
<dbReference type="PANTHER" id="PTHR40114">
    <property type="entry name" value="SLR0698 PROTEIN"/>
    <property type="match status" value="1"/>
</dbReference>
<evidence type="ECO:0000313" key="4">
    <source>
        <dbReference type="Proteomes" id="UP000198820"/>
    </source>
</evidence>
<reference evidence="3 4" key="1">
    <citation type="submission" date="2016-10" db="EMBL/GenBank/DDBJ databases">
        <authorList>
            <person name="de Groot N.N."/>
        </authorList>
    </citation>
    <scope>NUCLEOTIDE SEQUENCE [LARGE SCALE GENOMIC DNA]</scope>
    <source>
        <strain evidence="3 4">DSM 23581</strain>
    </source>
</reference>
<name>A0A1H4CL39_9FLAO</name>
<evidence type="ECO:0000256" key="1">
    <source>
        <dbReference type="PIRSR" id="PIRSR016487-1"/>
    </source>
</evidence>
<feature type="active site" description="Proton acceptor" evidence="1">
    <location>
        <position position="30"/>
    </location>
</feature>
<dbReference type="Pfam" id="PF01928">
    <property type="entry name" value="CYTH"/>
    <property type="match status" value="1"/>
</dbReference>
<dbReference type="SUPFAM" id="SSF55154">
    <property type="entry name" value="CYTH-like phosphatases"/>
    <property type="match status" value="1"/>
</dbReference>
<dbReference type="RefSeq" id="WP_093244543.1">
    <property type="nucleotide sequence ID" value="NZ_FNQF01000008.1"/>
</dbReference>
<protein>
    <submittedName>
        <fullName evidence="3">CYTH domain-containing protein</fullName>
    </submittedName>
</protein>
<dbReference type="InterPro" id="IPR012042">
    <property type="entry name" value="NeuTTM/CthTTM-like"/>
</dbReference>
<dbReference type="CDD" id="cd07891">
    <property type="entry name" value="CYTH-like_CthTTM-like_1"/>
    <property type="match status" value="1"/>
</dbReference>
<dbReference type="STRING" id="908615.SAMN05421540_10857"/>
<dbReference type="Proteomes" id="UP000198820">
    <property type="component" value="Unassembled WGS sequence"/>
</dbReference>
<keyword evidence="4" id="KW-1185">Reference proteome</keyword>